<dbReference type="eggNOG" id="COG0800">
    <property type="taxonomic scope" value="Bacteria"/>
</dbReference>
<dbReference type="Proteomes" id="UP000008204">
    <property type="component" value="Chromosome"/>
</dbReference>
<proteinExistence type="inferred from homology"/>
<dbReference type="Gene3D" id="3.20.20.70">
    <property type="entry name" value="Aldolase class I"/>
    <property type="match status" value="1"/>
</dbReference>
<dbReference type="PANTHER" id="PTHR30246">
    <property type="entry name" value="2-KETO-3-DEOXY-6-PHOSPHOGLUCONATE ALDOLASE"/>
    <property type="match status" value="1"/>
</dbReference>
<organism evidence="6 7">
    <name type="scientific">Rippkaea orientalis (strain PCC 8801 / RF-1)</name>
    <name type="common">Cyanothece sp. (strain PCC 8801)</name>
    <dbReference type="NCBI Taxonomy" id="41431"/>
    <lineage>
        <taxon>Bacteria</taxon>
        <taxon>Bacillati</taxon>
        <taxon>Cyanobacteriota</taxon>
        <taxon>Cyanophyceae</taxon>
        <taxon>Oscillatoriophycideae</taxon>
        <taxon>Chroococcales</taxon>
        <taxon>Aphanothecaceae</taxon>
        <taxon>Rippkaea</taxon>
        <taxon>Rippkaea orientalis</taxon>
    </lineage>
</organism>
<dbReference type="STRING" id="41431.PCC8801_4339"/>
<dbReference type="EMBL" id="CP001287">
    <property type="protein sequence ID" value="ACK68261.1"/>
    <property type="molecule type" value="Genomic_DNA"/>
</dbReference>
<dbReference type="OrthoDB" id="9802667at2"/>
<evidence type="ECO:0000256" key="3">
    <source>
        <dbReference type="ARBA" id="ARBA00011233"/>
    </source>
</evidence>
<evidence type="ECO:0000313" key="7">
    <source>
        <dbReference type="Proteomes" id="UP000008204"/>
    </source>
</evidence>
<keyword evidence="7" id="KW-1185">Reference proteome</keyword>
<evidence type="ECO:0000256" key="2">
    <source>
        <dbReference type="ARBA" id="ARBA00006906"/>
    </source>
</evidence>
<dbReference type="PANTHER" id="PTHR30246:SF1">
    <property type="entry name" value="2-DEHYDRO-3-DEOXY-6-PHOSPHOGALACTONATE ALDOLASE-RELATED"/>
    <property type="match status" value="1"/>
</dbReference>
<evidence type="ECO:0000256" key="5">
    <source>
        <dbReference type="ARBA" id="ARBA00023277"/>
    </source>
</evidence>
<dbReference type="InterPro" id="IPR013785">
    <property type="entry name" value="Aldolase_TIM"/>
</dbReference>
<evidence type="ECO:0000313" key="6">
    <source>
        <dbReference type="EMBL" id="ACK68261.1"/>
    </source>
</evidence>
<evidence type="ECO:0000256" key="4">
    <source>
        <dbReference type="ARBA" id="ARBA00023239"/>
    </source>
</evidence>
<evidence type="ECO:0000256" key="1">
    <source>
        <dbReference type="ARBA" id="ARBA00004761"/>
    </source>
</evidence>
<dbReference type="NCBIfam" id="TIGR01182">
    <property type="entry name" value="eda"/>
    <property type="match status" value="1"/>
</dbReference>
<reference evidence="7" key="1">
    <citation type="journal article" date="2011" name="MBio">
        <title>Novel metabolic attributes of the genus Cyanothece, comprising a group of unicellular nitrogen-fixing Cyanobacteria.</title>
        <authorList>
            <person name="Bandyopadhyay A."/>
            <person name="Elvitigala T."/>
            <person name="Welsh E."/>
            <person name="Stockel J."/>
            <person name="Liberton M."/>
            <person name="Min H."/>
            <person name="Sherman L.A."/>
            <person name="Pakrasi H.B."/>
        </authorList>
    </citation>
    <scope>NUCLEOTIDE SEQUENCE [LARGE SCALE GENOMIC DNA]</scope>
    <source>
        <strain evidence="7">PCC 8801</strain>
    </source>
</reference>
<dbReference type="InterPro" id="IPR000887">
    <property type="entry name" value="Aldlse_KDPG_KHG"/>
</dbReference>
<dbReference type="RefSeq" id="WP_015957389.1">
    <property type="nucleotide sequence ID" value="NC_011726.1"/>
</dbReference>
<comment type="similarity">
    <text evidence="2">Belongs to the KHG/KDPG aldolase family.</text>
</comment>
<dbReference type="KEGG" id="cyp:PCC8801_4339"/>
<accession>B7JVC8</accession>
<protein>
    <submittedName>
        <fullName evidence="6">2-dehydro-3-deoxyphosphogluconate aldolase/4-hydroxy-2-oxoglutarate aldolase</fullName>
    </submittedName>
</protein>
<dbReference type="Pfam" id="PF01081">
    <property type="entry name" value="Aldolase"/>
    <property type="match status" value="1"/>
</dbReference>
<gene>
    <name evidence="6" type="ordered locus">PCC8801_4339</name>
</gene>
<keyword evidence="4" id="KW-0456">Lyase</keyword>
<dbReference type="AlphaFoldDB" id="B7JVC8"/>
<keyword evidence="5" id="KW-0119">Carbohydrate metabolism</keyword>
<comment type="pathway">
    <text evidence="1">Carbohydrate acid metabolism.</text>
</comment>
<name>B7JVC8_RIPO1</name>
<dbReference type="GO" id="GO:0016829">
    <property type="term" value="F:lyase activity"/>
    <property type="evidence" value="ECO:0007669"/>
    <property type="project" value="UniProtKB-KW"/>
</dbReference>
<dbReference type="HOGENOM" id="CLU_077795_2_2_3"/>
<dbReference type="CDD" id="cd00452">
    <property type="entry name" value="KDPG_aldolase"/>
    <property type="match status" value="1"/>
</dbReference>
<dbReference type="SUPFAM" id="SSF51569">
    <property type="entry name" value="Aldolase"/>
    <property type="match status" value="1"/>
</dbReference>
<dbReference type="NCBIfam" id="NF005673">
    <property type="entry name" value="PRK07455.1"/>
    <property type="match status" value="1"/>
</dbReference>
<comment type="subunit">
    <text evidence="3">Homotrimer.</text>
</comment>
<sequence length="221" mass="23838">MSSLERYFEKSELWRELLRKYQSIAVIRTSDPEIGLNMAKAVAAGGMHLIEITWNSTQPAQLIQQLRQELPECTLGTGTILTPQELEAAIAAEVQFCFTPHVSPKLIEMAIQAQIPIIPGALSPTEIITAWQLGASCVKVFPVQAMGGIGYIKGLQGPLGSIPLIPTGGVTLDNASLFIEAGAIAVGLSGQLFPPEAINNNDWEIVTQRAELLLQKLSLIP</sequence>